<keyword evidence="3" id="KW-1185">Reference proteome</keyword>
<feature type="region of interest" description="Disordered" evidence="1">
    <location>
        <begin position="1"/>
        <end position="34"/>
    </location>
</feature>
<evidence type="ECO:0000313" key="2">
    <source>
        <dbReference type="EMBL" id="WVZ21817.1"/>
    </source>
</evidence>
<reference evidence="2 3" key="1">
    <citation type="journal article" date="2023" name="Life. Sci Alliance">
        <title>Evolutionary insights into 3D genome organization and epigenetic landscape of Vigna mungo.</title>
        <authorList>
            <person name="Junaid A."/>
            <person name="Singh B."/>
            <person name="Bhatia S."/>
        </authorList>
    </citation>
    <scope>NUCLEOTIDE SEQUENCE [LARGE SCALE GENOMIC DNA]</scope>
    <source>
        <strain evidence="2">Urdbean</strain>
    </source>
</reference>
<feature type="compositionally biased region" description="Polar residues" evidence="1">
    <location>
        <begin position="1"/>
        <end position="11"/>
    </location>
</feature>
<name>A0AAQ3P6Y4_VIGMU</name>
<proteinExistence type="predicted"/>
<sequence>MSSRPKLSQVGQVEGRAESARTKVKWSQPEPMIDPTDLIHVDGRVKLIPTVPSQPMSKVEPSQSVLKVELSLSRPKLSQPEPKLSLISPHQRSHFISSRSFERALSFLRSSLSFLSISVSWCLPSRLRSPRRTQLIITSLLVVVHDGLGLGFVDHGSFTSWARVRRGVVATLRADGVEGSLWASVAIVLVKGYLG</sequence>
<dbReference type="EMBL" id="CP144700">
    <property type="protein sequence ID" value="WVZ21817.1"/>
    <property type="molecule type" value="Genomic_DNA"/>
</dbReference>
<evidence type="ECO:0000313" key="3">
    <source>
        <dbReference type="Proteomes" id="UP001374535"/>
    </source>
</evidence>
<gene>
    <name evidence="2" type="ORF">V8G54_000361</name>
</gene>
<accession>A0AAQ3P6Y4</accession>
<organism evidence="2 3">
    <name type="scientific">Vigna mungo</name>
    <name type="common">Black gram</name>
    <name type="synonym">Phaseolus mungo</name>
    <dbReference type="NCBI Taxonomy" id="3915"/>
    <lineage>
        <taxon>Eukaryota</taxon>
        <taxon>Viridiplantae</taxon>
        <taxon>Streptophyta</taxon>
        <taxon>Embryophyta</taxon>
        <taxon>Tracheophyta</taxon>
        <taxon>Spermatophyta</taxon>
        <taxon>Magnoliopsida</taxon>
        <taxon>eudicotyledons</taxon>
        <taxon>Gunneridae</taxon>
        <taxon>Pentapetalae</taxon>
        <taxon>rosids</taxon>
        <taxon>fabids</taxon>
        <taxon>Fabales</taxon>
        <taxon>Fabaceae</taxon>
        <taxon>Papilionoideae</taxon>
        <taxon>50 kb inversion clade</taxon>
        <taxon>NPAAA clade</taxon>
        <taxon>indigoferoid/millettioid clade</taxon>
        <taxon>Phaseoleae</taxon>
        <taxon>Vigna</taxon>
    </lineage>
</organism>
<protein>
    <submittedName>
        <fullName evidence="2">Uncharacterized protein</fullName>
    </submittedName>
</protein>
<evidence type="ECO:0000256" key="1">
    <source>
        <dbReference type="SAM" id="MobiDB-lite"/>
    </source>
</evidence>
<dbReference type="Proteomes" id="UP001374535">
    <property type="component" value="Chromosome 1"/>
</dbReference>
<dbReference type="AlphaFoldDB" id="A0AAQ3P6Y4"/>